<reference evidence="1 2" key="1">
    <citation type="journal article" date="2000" name="DNA Res.">
        <title>Complete genome structure of the nitrogen-fixing symbiotic bacterium Mesorhizobium loti.</title>
        <authorList>
            <person name="Kaneko T."/>
            <person name="Nakamura Y."/>
            <person name="Sato S."/>
            <person name="Asamizu E."/>
            <person name="Kato T."/>
            <person name="Sasamoto S."/>
            <person name="Watanabe A."/>
            <person name="Idesawa K."/>
            <person name="Ishikawa A."/>
            <person name="Kawashima K."/>
            <person name="Kimura T."/>
            <person name="Kishida Y."/>
            <person name="Kiyokawa C."/>
            <person name="Kohara M."/>
            <person name="Matsumoto M."/>
            <person name="Matsuno A."/>
            <person name="Mochizuki Y."/>
            <person name="Nakayama S."/>
            <person name="Nakazaki N."/>
            <person name="Shimpo S."/>
            <person name="Sugimoto M."/>
            <person name="Takeuchi C."/>
            <person name="Yamada M."/>
            <person name="Tabata S."/>
        </authorList>
    </citation>
    <scope>NUCLEOTIDE SEQUENCE [LARGE SCALE GENOMIC DNA]</scope>
    <source>
        <strain evidence="2">LMG 29417 / CECT 9101 / MAFF 303099</strain>
    </source>
</reference>
<evidence type="ECO:0000313" key="2">
    <source>
        <dbReference type="Proteomes" id="UP000000552"/>
    </source>
</evidence>
<evidence type="ECO:0000313" key="1">
    <source>
        <dbReference type="EMBL" id="BAB49246.1"/>
    </source>
</evidence>
<proteinExistence type="predicted"/>
<dbReference type="EMBL" id="BA000012">
    <property type="protein sequence ID" value="BAB49246.1"/>
    <property type="molecule type" value="Genomic_DNA"/>
</dbReference>
<protein>
    <submittedName>
        <fullName evidence="1">Msr2013 protein</fullName>
    </submittedName>
</protein>
<dbReference type="AlphaFoldDB" id="Q98JC0"/>
<organism evidence="1 2">
    <name type="scientific">Mesorhizobium japonicum (strain LMG 29417 / CECT 9101 / MAFF 303099)</name>
    <name type="common">Mesorhizobium loti (strain MAFF 303099)</name>
    <dbReference type="NCBI Taxonomy" id="266835"/>
    <lineage>
        <taxon>Bacteria</taxon>
        <taxon>Pseudomonadati</taxon>
        <taxon>Pseudomonadota</taxon>
        <taxon>Alphaproteobacteria</taxon>
        <taxon>Hyphomicrobiales</taxon>
        <taxon>Phyllobacteriaceae</taxon>
        <taxon>Mesorhizobium</taxon>
    </lineage>
</organism>
<dbReference type="KEGG" id="mlo:msr2013"/>
<dbReference type="HOGENOM" id="CLU_2619589_0_0_5"/>
<sequence>MVMNPAQARGRTDRALFLASGVTRHHFSDDPIIADDIADRVSKAAGTNTIQRFPGKSVRHAIRCVQQPPGQAETTVEL</sequence>
<name>Q98JC0_RHILO</name>
<gene>
    <name evidence="1" type="ordered locus">msr2013</name>
</gene>
<dbReference type="Proteomes" id="UP000000552">
    <property type="component" value="Chromosome"/>
</dbReference>
<accession>Q98JC0</accession>